<dbReference type="GO" id="GO:0048366">
    <property type="term" value="P:leaf development"/>
    <property type="evidence" value="ECO:0007669"/>
    <property type="project" value="EnsemblPlants"/>
</dbReference>
<keyword evidence="8" id="KW-1185">Reference proteome</keyword>
<proteinExistence type="inferred from homology"/>
<evidence type="ECO:0000256" key="5">
    <source>
        <dbReference type="ARBA" id="ARBA00065061"/>
    </source>
</evidence>
<dbReference type="InterPro" id="IPR013641">
    <property type="entry name" value="KTI12/PSTK"/>
</dbReference>
<dbReference type="Gene3D" id="3.40.50.300">
    <property type="entry name" value="P-loop containing nucleotide triphosphate hydrolases"/>
    <property type="match status" value="1"/>
</dbReference>
<evidence type="ECO:0000256" key="3">
    <source>
        <dbReference type="ARBA" id="ARBA00025768"/>
    </source>
</evidence>
<dbReference type="Proteomes" id="UP000265515">
    <property type="component" value="Unassembled WGS sequence"/>
</dbReference>
<dbReference type="GO" id="GO:0033588">
    <property type="term" value="C:elongator holoenzyme complex"/>
    <property type="evidence" value="ECO:0007669"/>
    <property type="project" value="EnsemblPlants"/>
</dbReference>
<evidence type="ECO:0000256" key="1">
    <source>
        <dbReference type="ARBA" id="ARBA00022741"/>
    </source>
</evidence>
<gene>
    <name evidence="7" type="ORF">CBR_g32247</name>
</gene>
<evidence type="ECO:0000313" key="7">
    <source>
        <dbReference type="EMBL" id="GBG59230.1"/>
    </source>
</evidence>
<feature type="region of interest" description="Disordered" evidence="6">
    <location>
        <begin position="135"/>
        <end position="156"/>
    </location>
</feature>
<protein>
    <recommendedName>
        <fullName evidence="4">Protein KTI12 homolog</fullName>
    </recommendedName>
</protein>
<feature type="compositionally biased region" description="Gly residues" evidence="6">
    <location>
        <begin position="139"/>
        <end position="156"/>
    </location>
</feature>
<evidence type="ECO:0000256" key="2">
    <source>
        <dbReference type="ARBA" id="ARBA00022840"/>
    </source>
</evidence>
<dbReference type="OMA" id="THSRWDK"/>
<dbReference type="Gramene" id="GBG59230">
    <property type="protein sequence ID" value="GBG59230"/>
    <property type="gene ID" value="CBR_g32247"/>
</dbReference>
<dbReference type="GO" id="GO:0006357">
    <property type="term" value="P:regulation of transcription by RNA polymerase II"/>
    <property type="evidence" value="ECO:0007669"/>
    <property type="project" value="EnsemblPlants"/>
</dbReference>
<evidence type="ECO:0000256" key="4">
    <source>
        <dbReference type="ARBA" id="ARBA00026170"/>
    </source>
</evidence>
<dbReference type="OrthoDB" id="9972657at2759"/>
<organism evidence="7 8">
    <name type="scientific">Chara braunii</name>
    <name type="common">Braun's stonewort</name>
    <dbReference type="NCBI Taxonomy" id="69332"/>
    <lineage>
        <taxon>Eukaryota</taxon>
        <taxon>Viridiplantae</taxon>
        <taxon>Streptophyta</taxon>
        <taxon>Charophyceae</taxon>
        <taxon>Charales</taxon>
        <taxon>Characeae</taxon>
        <taxon>Chara</taxon>
    </lineage>
</organism>
<dbReference type="FunFam" id="3.40.50.300:FF:000827">
    <property type="entry name" value="KTI12 chromatin-associated homolog"/>
    <property type="match status" value="1"/>
</dbReference>
<evidence type="ECO:0000313" key="8">
    <source>
        <dbReference type="Proteomes" id="UP000265515"/>
    </source>
</evidence>
<accession>A0A388JN23</accession>
<dbReference type="GO" id="GO:0009933">
    <property type="term" value="P:meristem structural organization"/>
    <property type="evidence" value="ECO:0007669"/>
    <property type="project" value="EnsemblPlants"/>
</dbReference>
<comment type="similarity">
    <text evidence="3">Belongs to the KTI12 family.</text>
</comment>
<comment type="subunit">
    <text evidence="5">Interacts with the elongator complex. Binds to calmodulin in a calcium-dependent manner.</text>
</comment>
<keyword evidence="2" id="KW-0067">ATP-binding</keyword>
<dbReference type="PANTHER" id="PTHR12435">
    <property type="match status" value="1"/>
</dbReference>
<reference evidence="7 8" key="1">
    <citation type="journal article" date="2018" name="Cell">
        <title>The Chara Genome: Secondary Complexity and Implications for Plant Terrestrialization.</title>
        <authorList>
            <person name="Nishiyama T."/>
            <person name="Sakayama H."/>
            <person name="Vries J.D."/>
            <person name="Buschmann H."/>
            <person name="Saint-Marcoux D."/>
            <person name="Ullrich K.K."/>
            <person name="Haas F.B."/>
            <person name="Vanderstraeten L."/>
            <person name="Becker D."/>
            <person name="Lang D."/>
            <person name="Vosolsobe S."/>
            <person name="Rombauts S."/>
            <person name="Wilhelmsson P.K.I."/>
            <person name="Janitza P."/>
            <person name="Kern R."/>
            <person name="Heyl A."/>
            <person name="Rumpler F."/>
            <person name="Villalobos L.I.A.C."/>
            <person name="Clay J.M."/>
            <person name="Skokan R."/>
            <person name="Toyoda A."/>
            <person name="Suzuki Y."/>
            <person name="Kagoshima H."/>
            <person name="Schijlen E."/>
            <person name="Tajeshwar N."/>
            <person name="Catarino B."/>
            <person name="Hetherington A.J."/>
            <person name="Saltykova A."/>
            <person name="Bonnot C."/>
            <person name="Breuninger H."/>
            <person name="Symeonidi A."/>
            <person name="Radhakrishnan G.V."/>
            <person name="Van Nieuwerburgh F."/>
            <person name="Deforce D."/>
            <person name="Chang C."/>
            <person name="Karol K.G."/>
            <person name="Hedrich R."/>
            <person name="Ulvskov P."/>
            <person name="Glockner G."/>
            <person name="Delwiche C.F."/>
            <person name="Petrasek J."/>
            <person name="Van de Peer Y."/>
            <person name="Friml J."/>
            <person name="Beilby M."/>
            <person name="Dolan L."/>
            <person name="Kohara Y."/>
            <person name="Sugano S."/>
            <person name="Fujiyama A."/>
            <person name="Delaux P.-M."/>
            <person name="Quint M."/>
            <person name="TheiBen G."/>
            <person name="Hagemann M."/>
            <person name="Harholt J."/>
            <person name="Dunand C."/>
            <person name="Zachgo S."/>
            <person name="Langdale J."/>
            <person name="Maumus F."/>
            <person name="Straeten D.V.D."/>
            <person name="Gould S.B."/>
            <person name="Rensing S.A."/>
        </authorList>
    </citation>
    <scope>NUCLEOTIDE SEQUENCE [LARGE SCALE GENOMIC DNA]</scope>
    <source>
        <strain evidence="7 8">S276</strain>
    </source>
</reference>
<dbReference type="STRING" id="69332.A0A388JN23"/>
<dbReference type="SUPFAM" id="SSF52540">
    <property type="entry name" value="P-loop containing nucleoside triphosphate hydrolases"/>
    <property type="match status" value="1"/>
</dbReference>
<dbReference type="EMBL" id="BFEA01000003">
    <property type="protein sequence ID" value="GBG59230.1"/>
    <property type="molecule type" value="Genomic_DNA"/>
</dbReference>
<dbReference type="GO" id="GO:0080178">
    <property type="term" value="P:5-carbamoylmethyl uridine residue modification"/>
    <property type="evidence" value="ECO:0007669"/>
    <property type="project" value="EnsemblPlants"/>
</dbReference>
<dbReference type="GO" id="GO:0005516">
    <property type="term" value="F:calmodulin binding"/>
    <property type="evidence" value="ECO:0007669"/>
    <property type="project" value="EnsemblPlants"/>
</dbReference>
<comment type="caution">
    <text evidence="7">The sequence shown here is derived from an EMBL/GenBank/DDBJ whole genome shotgun (WGS) entry which is preliminary data.</text>
</comment>
<dbReference type="InterPro" id="IPR027417">
    <property type="entry name" value="P-loop_NTPase"/>
</dbReference>
<evidence type="ECO:0000256" key="6">
    <source>
        <dbReference type="SAM" id="MobiDB-lite"/>
    </source>
</evidence>
<dbReference type="GO" id="GO:0005524">
    <property type="term" value="F:ATP binding"/>
    <property type="evidence" value="ECO:0007669"/>
    <property type="project" value="UniProtKB-KW"/>
</dbReference>
<name>A0A388JN23_CHABU</name>
<dbReference type="GO" id="GO:0002098">
    <property type="term" value="P:tRNA wobble uridine modification"/>
    <property type="evidence" value="ECO:0007669"/>
    <property type="project" value="EnsemblPlants"/>
</dbReference>
<keyword evidence="1" id="KW-0547">Nucleotide-binding</keyword>
<dbReference type="Pfam" id="PF08433">
    <property type="entry name" value="KTI12"/>
    <property type="match status" value="1"/>
</dbReference>
<dbReference type="AlphaFoldDB" id="A0A388JN23"/>
<sequence>MALVVICGQPCSGKTTVADLLVRAVSAERNGNEGIAVGARSFHVSVIGEHSLHVDRNDGYQDMVCEKNVRGLLRSAVDRAVVGKDKIVIVDSLNNIKGYRYELWCLARAAGTRYCMVHCDTPIDTARRWNKERAAAVPEGGGGSGGGGGVGGGGGGGASSYHDEIFDDLVRRFERPDGRNRWDSPLFTIRPDAEDHSEMMELIAQVASLAQGLRGAATAVAKGPRNLQPTIATQTVRLSETNVLYEMDKATQEVIIALISAQQGEVGGLGGGDVGMRKVDVGQGLPPVNLHRPVGLPELRRHRRTFLKLTSQTALTGRPPPTDTISAKRMFLDYLNREIAQV</sequence>
<dbReference type="GO" id="GO:0010449">
    <property type="term" value="P:root meristem growth"/>
    <property type="evidence" value="ECO:0007669"/>
    <property type="project" value="EnsemblPlants"/>
</dbReference>